<sequence>MKKALPLHMLITAAMLLMAAACSQSSEKPHSKAAADTPRSRSLDYVQPISFLSAPGDTVSTIEAAIADDDEERSQGLMDVEELPADKGMLFIFEENKPRSFWMANTPLPLDIIFVNADKTIIRIHHSTQPFSEKNLTSEQPARYVIETNAGYCVSHDIQEGMKVDF</sequence>
<organism evidence="2 3">
    <name type="scientific">Fodinibius roseus</name>
    <dbReference type="NCBI Taxonomy" id="1194090"/>
    <lineage>
        <taxon>Bacteria</taxon>
        <taxon>Pseudomonadati</taxon>
        <taxon>Balneolota</taxon>
        <taxon>Balneolia</taxon>
        <taxon>Balneolales</taxon>
        <taxon>Balneolaceae</taxon>
        <taxon>Fodinibius</taxon>
    </lineage>
</organism>
<dbReference type="EMBL" id="FQUS01000001">
    <property type="protein sequence ID" value="SHE41134.1"/>
    <property type="molecule type" value="Genomic_DNA"/>
</dbReference>
<dbReference type="Gene3D" id="2.60.120.1140">
    <property type="entry name" value="Protein of unknown function DUF192"/>
    <property type="match status" value="1"/>
</dbReference>
<keyword evidence="1" id="KW-0732">Signal</keyword>
<proteinExistence type="predicted"/>
<gene>
    <name evidence="2" type="ORF">SAMN05443144_101243</name>
</gene>
<feature type="chain" id="PRO_5012770328" description="DUF192 domain-containing protein" evidence="1">
    <location>
        <begin position="20"/>
        <end position="166"/>
    </location>
</feature>
<name>A0A1M4T9V4_9BACT</name>
<evidence type="ECO:0000313" key="2">
    <source>
        <dbReference type="EMBL" id="SHE41134.1"/>
    </source>
</evidence>
<dbReference type="InterPro" id="IPR038695">
    <property type="entry name" value="Saro_0823-like_sf"/>
</dbReference>
<dbReference type="AlphaFoldDB" id="A0A1M4T9V4"/>
<dbReference type="PROSITE" id="PS51257">
    <property type="entry name" value="PROKAR_LIPOPROTEIN"/>
    <property type="match status" value="1"/>
</dbReference>
<dbReference type="Proteomes" id="UP000184041">
    <property type="component" value="Unassembled WGS sequence"/>
</dbReference>
<dbReference type="PANTHER" id="PTHR37953">
    <property type="entry name" value="UPF0127 PROTEIN MJ1496"/>
    <property type="match status" value="1"/>
</dbReference>
<evidence type="ECO:0000313" key="3">
    <source>
        <dbReference type="Proteomes" id="UP000184041"/>
    </source>
</evidence>
<dbReference type="Pfam" id="PF02643">
    <property type="entry name" value="DUF192"/>
    <property type="match status" value="1"/>
</dbReference>
<evidence type="ECO:0000256" key="1">
    <source>
        <dbReference type="SAM" id="SignalP"/>
    </source>
</evidence>
<protein>
    <recommendedName>
        <fullName evidence="4">DUF192 domain-containing protein</fullName>
    </recommendedName>
</protein>
<dbReference type="InterPro" id="IPR003795">
    <property type="entry name" value="DUF192"/>
</dbReference>
<keyword evidence="3" id="KW-1185">Reference proteome</keyword>
<dbReference type="PANTHER" id="PTHR37953:SF1">
    <property type="entry name" value="UPF0127 PROTEIN MJ1496"/>
    <property type="match status" value="1"/>
</dbReference>
<accession>A0A1M4T9V4</accession>
<reference evidence="2 3" key="1">
    <citation type="submission" date="2016-11" db="EMBL/GenBank/DDBJ databases">
        <authorList>
            <person name="Jaros S."/>
            <person name="Januszkiewicz K."/>
            <person name="Wedrychowicz H."/>
        </authorList>
    </citation>
    <scope>NUCLEOTIDE SEQUENCE [LARGE SCALE GENOMIC DNA]</scope>
    <source>
        <strain evidence="2 3">DSM 21986</strain>
    </source>
</reference>
<evidence type="ECO:0008006" key="4">
    <source>
        <dbReference type="Google" id="ProtNLM"/>
    </source>
</evidence>
<dbReference type="RefSeq" id="WP_244545615.1">
    <property type="nucleotide sequence ID" value="NZ_FQUS01000001.1"/>
</dbReference>
<feature type="signal peptide" evidence="1">
    <location>
        <begin position="1"/>
        <end position="19"/>
    </location>
</feature>